<dbReference type="AlphaFoldDB" id="A0A345BXB7"/>
<organism evidence="1 2">
    <name type="scientific">Salicibibacter kimchii</name>
    <dbReference type="NCBI Taxonomy" id="2099786"/>
    <lineage>
        <taxon>Bacteria</taxon>
        <taxon>Bacillati</taxon>
        <taxon>Bacillota</taxon>
        <taxon>Bacilli</taxon>
        <taxon>Bacillales</taxon>
        <taxon>Bacillaceae</taxon>
        <taxon>Salicibibacter</taxon>
    </lineage>
</organism>
<dbReference type="EMBL" id="CP031092">
    <property type="protein sequence ID" value="AXF55598.1"/>
    <property type="molecule type" value="Genomic_DNA"/>
</dbReference>
<proteinExistence type="predicted"/>
<name>A0A345BXB7_9BACI</name>
<dbReference type="Pfam" id="PF08747">
    <property type="entry name" value="BrxB"/>
    <property type="match status" value="1"/>
</dbReference>
<accession>A0A345BXB7</accession>
<keyword evidence="2" id="KW-1185">Reference proteome</keyword>
<dbReference type="Proteomes" id="UP000252100">
    <property type="component" value="Chromosome"/>
</dbReference>
<dbReference type="RefSeq" id="WP_114371648.1">
    <property type="nucleotide sequence ID" value="NZ_CP031092.1"/>
</dbReference>
<evidence type="ECO:0000313" key="1">
    <source>
        <dbReference type="EMBL" id="AXF55598.1"/>
    </source>
</evidence>
<protein>
    <submittedName>
        <fullName evidence="1">DUF1788 domain-containing protein</fullName>
    </submittedName>
</protein>
<dbReference type="KEGG" id="rue:DT065_05895"/>
<sequence length="189" mass="22133">MTLLINERFDELTEALQHPNFGRPSGKGNEIGFHIFDYDPKDEWLVRDHVQWIKDRFSLPIKEFDLWEVTIDILKSKGFLEKTFEIEKRDGSERVYAAIKSTLRLATKEDLIRKYVSDRIQPEDIVFITGIGRVYPLVRAHTVLNNLQGALEQNTLVMFYPGTYNGGTLQLFNTLLDDNYYRAFQIVER</sequence>
<reference evidence="1 2" key="1">
    <citation type="journal article" date="2018" name="J. Microbiol.">
        <title>Salicibibacter kimchii gen. nov., sp. nov., a moderately halophilic and alkalitolerant bacterium in the family Bacillaceae, isolated from kimchi.</title>
        <authorList>
            <person name="Jang J.Y."/>
            <person name="Oh Y.J."/>
            <person name="Lim S.K."/>
            <person name="Park H.K."/>
            <person name="Lee C."/>
            <person name="Kim J.Y."/>
            <person name="Lee M.A."/>
            <person name="Choi H.J."/>
        </authorList>
    </citation>
    <scope>NUCLEOTIDE SEQUENCE [LARGE SCALE GENOMIC DNA]</scope>
    <source>
        <strain evidence="1 2">NKC1-1</strain>
    </source>
</reference>
<dbReference type="OrthoDB" id="1093513at2"/>
<evidence type="ECO:0000313" key="2">
    <source>
        <dbReference type="Proteomes" id="UP000252100"/>
    </source>
</evidence>
<gene>
    <name evidence="1" type="ORF">DT065_05895</name>
</gene>
<dbReference type="InterPro" id="IPR014858">
    <property type="entry name" value="BrxB"/>
</dbReference>